<comment type="caution">
    <text evidence="1">The sequence shown here is derived from an EMBL/GenBank/DDBJ whole genome shotgun (WGS) entry which is preliminary data.</text>
</comment>
<proteinExistence type="predicted"/>
<dbReference type="OrthoDB" id="10314011at2759"/>
<name>A0A9N9VIH6_9HYPO</name>
<dbReference type="EMBL" id="CABFNQ020000689">
    <property type="protein sequence ID" value="CAH0023040.1"/>
    <property type="molecule type" value="Genomic_DNA"/>
</dbReference>
<dbReference type="Proteomes" id="UP000696573">
    <property type="component" value="Unassembled WGS sequence"/>
</dbReference>
<protein>
    <submittedName>
        <fullName evidence="1">Uncharacterized protein</fullName>
    </submittedName>
</protein>
<evidence type="ECO:0000313" key="2">
    <source>
        <dbReference type="Proteomes" id="UP000696573"/>
    </source>
</evidence>
<accession>A0A9N9VIH6</accession>
<reference evidence="1" key="1">
    <citation type="submission" date="2021-10" db="EMBL/GenBank/DDBJ databases">
        <authorList>
            <person name="Piombo E."/>
        </authorList>
    </citation>
    <scope>NUCLEOTIDE SEQUENCE</scope>
</reference>
<organism evidence="1 2">
    <name type="scientific">Clonostachys rhizophaga</name>
    <dbReference type="NCBI Taxonomy" id="160324"/>
    <lineage>
        <taxon>Eukaryota</taxon>
        <taxon>Fungi</taxon>
        <taxon>Dikarya</taxon>
        <taxon>Ascomycota</taxon>
        <taxon>Pezizomycotina</taxon>
        <taxon>Sordariomycetes</taxon>
        <taxon>Hypocreomycetidae</taxon>
        <taxon>Hypocreales</taxon>
        <taxon>Bionectriaceae</taxon>
        <taxon>Clonostachys</taxon>
    </lineage>
</organism>
<evidence type="ECO:0000313" key="1">
    <source>
        <dbReference type="EMBL" id="CAH0023040.1"/>
    </source>
</evidence>
<dbReference type="AlphaFoldDB" id="A0A9N9VIH6"/>
<keyword evidence="2" id="KW-1185">Reference proteome</keyword>
<sequence length="91" mass="10030">MVVSEDQGTKNSDLIIAVSEHARKPVREGGGIARQKGRHCCISRSASFLFLHGGDGAFNYLVPTYTPELLATGGVRCSLERYWVLKCLINY</sequence>
<gene>
    <name evidence="1" type="ORF">CRHIZ90672A_00014206</name>
</gene>